<dbReference type="Gene3D" id="3.30.420.10">
    <property type="entry name" value="Ribonuclease H-like superfamily/Ribonuclease H"/>
    <property type="match status" value="1"/>
</dbReference>
<dbReference type="EMBL" id="JAKOGI010000076">
    <property type="protein sequence ID" value="KAJ8445553.1"/>
    <property type="molecule type" value="Genomic_DNA"/>
</dbReference>
<dbReference type="GO" id="GO:0004523">
    <property type="term" value="F:RNA-DNA hybrid ribonuclease activity"/>
    <property type="evidence" value="ECO:0007669"/>
    <property type="project" value="InterPro"/>
</dbReference>
<comment type="caution">
    <text evidence="2">The sequence shown here is derived from an EMBL/GenBank/DDBJ whole genome shotgun (WGS) entry which is preliminary data.</text>
</comment>
<dbReference type="PANTHER" id="PTHR47074:SF21">
    <property type="entry name" value="RNASE H TYPE-1 DOMAIN-CONTAINING PROTEIN"/>
    <property type="match status" value="1"/>
</dbReference>
<gene>
    <name evidence="2" type="ORF">Cgig2_012441</name>
</gene>
<evidence type="ECO:0000313" key="2">
    <source>
        <dbReference type="EMBL" id="KAJ8445553.1"/>
    </source>
</evidence>
<evidence type="ECO:0000259" key="1">
    <source>
        <dbReference type="Pfam" id="PF13456"/>
    </source>
</evidence>
<dbReference type="InterPro" id="IPR044730">
    <property type="entry name" value="RNase_H-like_dom_plant"/>
</dbReference>
<dbReference type="CDD" id="cd06222">
    <property type="entry name" value="RNase_H_like"/>
    <property type="match status" value="1"/>
</dbReference>
<keyword evidence="3" id="KW-1185">Reference proteome</keyword>
<dbReference type="AlphaFoldDB" id="A0A9Q1KLE7"/>
<protein>
    <recommendedName>
        <fullName evidence="1">RNase H type-1 domain-containing protein</fullName>
    </recommendedName>
</protein>
<dbReference type="PANTHER" id="PTHR47074">
    <property type="entry name" value="BNAC02G40300D PROTEIN"/>
    <property type="match status" value="1"/>
</dbReference>
<reference evidence="2" key="1">
    <citation type="submission" date="2022-04" db="EMBL/GenBank/DDBJ databases">
        <title>Carnegiea gigantea Genome sequencing and assembly v2.</title>
        <authorList>
            <person name="Copetti D."/>
            <person name="Sanderson M.J."/>
            <person name="Burquez A."/>
            <person name="Wojciechowski M.F."/>
        </authorList>
    </citation>
    <scope>NUCLEOTIDE SEQUENCE</scope>
    <source>
        <strain evidence="2">SGP5-SGP5p</strain>
        <tissue evidence="2">Aerial part</tissue>
    </source>
</reference>
<dbReference type="Pfam" id="PF13456">
    <property type="entry name" value="RVT_3"/>
    <property type="match status" value="1"/>
</dbReference>
<dbReference type="InterPro" id="IPR012337">
    <property type="entry name" value="RNaseH-like_sf"/>
</dbReference>
<proteinExistence type="predicted"/>
<accession>A0A9Q1KLE7</accession>
<dbReference type="InterPro" id="IPR052929">
    <property type="entry name" value="RNase_H-like_EbsB-rel"/>
</dbReference>
<dbReference type="OrthoDB" id="1906820at2759"/>
<dbReference type="Proteomes" id="UP001153076">
    <property type="component" value="Unassembled WGS sequence"/>
</dbReference>
<dbReference type="InterPro" id="IPR002156">
    <property type="entry name" value="RNaseH_domain"/>
</dbReference>
<dbReference type="SUPFAM" id="SSF53098">
    <property type="entry name" value="Ribonuclease H-like"/>
    <property type="match status" value="1"/>
</dbReference>
<sequence length="209" mass="23177">MSGWENAVVANFIDFELGIWCDQLVREFLFATPDREPKVLGLRAIDFVQNFCKSKDTQKSGQSLHETHWRPPPSGLWKINFDVACLDGVGHGYGFVIRDLAGDAVAMGVEQGSTVTVPDIEEAKACLFAMRRAWEAGYRTAIVEGGNLKLISKLKSKSSLNNELGLIIDEILSLSNSFSFISRSHVKRDGNRVAHSLAHLQPLELGELY</sequence>
<name>A0A9Q1KLE7_9CARY</name>
<organism evidence="2 3">
    <name type="scientific">Carnegiea gigantea</name>
    <dbReference type="NCBI Taxonomy" id="171969"/>
    <lineage>
        <taxon>Eukaryota</taxon>
        <taxon>Viridiplantae</taxon>
        <taxon>Streptophyta</taxon>
        <taxon>Embryophyta</taxon>
        <taxon>Tracheophyta</taxon>
        <taxon>Spermatophyta</taxon>
        <taxon>Magnoliopsida</taxon>
        <taxon>eudicotyledons</taxon>
        <taxon>Gunneridae</taxon>
        <taxon>Pentapetalae</taxon>
        <taxon>Caryophyllales</taxon>
        <taxon>Cactineae</taxon>
        <taxon>Cactaceae</taxon>
        <taxon>Cactoideae</taxon>
        <taxon>Echinocereeae</taxon>
        <taxon>Carnegiea</taxon>
    </lineage>
</organism>
<dbReference type="GO" id="GO:0003676">
    <property type="term" value="F:nucleic acid binding"/>
    <property type="evidence" value="ECO:0007669"/>
    <property type="project" value="InterPro"/>
</dbReference>
<dbReference type="InterPro" id="IPR036397">
    <property type="entry name" value="RNaseH_sf"/>
</dbReference>
<evidence type="ECO:0000313" key="3">
    <source>
        <dbReference type="Proteomes" id="UP001153076"/>
    </source>
</evidence>
<feature type="domain" description="RNase H type-1" evidence="1">
    <location>
        <begin position="80"/>
        <end position="199"/>
    </location>
</feature>